<dbReference type="EMBL" id="RCDC01000003">
    <property type="protein sequence ID" value="RLK58473.1"/>
    <property type="molecule type" value="Genomic_DNA"/>
</dbReference>
<dbReference type="AlphaFoldDB" id="A0A498CV89"/>
<sequence>MVTNSDDALFNAEAGIGFKTAKGSADCSSVVSQDLTLLAGGNLNLTSTSGGIHVAQGVGVGGRRAGCLLCLR</sequence>
<reference evidence="1 2" key="1">
    <citation type="submission" date="2018-10" db="EMBL/GenBank/DDBJ databases">
        <title>Comparative analysis of microorganisms from saline springs in Andes Mountain Range, Colombia.</title>
        <authorList>
            <person name="Rubin E."/>
        </authorList>
    </citation>
    <scope>NUCLEOTIDE SEQUENCE [LARGE SCALE GENOMIC DNA]</scope>
    <source>
        <strain evidence="1 2">USBA GBX 843</strain>
    </source>
</reference>
<comment type="caution">
    <text evidence="1">The sequence shown here is derived from an EMBL/GenBank/DDBJ whole genome shotgun (WGS) entry which is preliminary data.</text>
</comment>
<evidence type="ECO:0000313" key="2">
    <source>
        <dbReference type="Proteomes" id="UP000274786"/>
    </source>
</evidence>
<proteinExistence type="predicted"/>
<organism evidence="1 2">
    <name type="scientific">Stenotrophomonas rhizophila</name>
    <dbReference type="NCBI Taxonomy" id="216778"/>
    <lineage>
        <taxon>Bacteria</taxon>
        <taxon>Pseudomonadati</taxon>
        <taxon>Pseudomonadota</taxon>
        <taxon>Gammaproteobacteria</taxon>
        <taxon>Lysobacterales</taxon>
        <taxon>Lysobacteraceae</taxon>
        <taxon>Stenotrophomonas</taxon>
    </lineage>
</organism>
<protein>
    <submittedName>
        <fullName evidence="1">Uncharacterized protein</fullName>
    </submittedName>
</protein>
<evidence type="ECO:0000313" key="1">
    <source>
        <dbReference type="EMBL" id="RLK58473.1"/>
    </source>
</evidence>
<name>A0A498CV89_9GAMM</name>
<gene>
    <name evidence="1" type="ORF">BCL79_0017</name>
</gene>
<dbReference type="Proteomes" id="UP000274786">
    <property type="component" value="Unassembled WGS sequence"/>
</dbReference>
<accession>A0A498CV89</accession>